<evidence type="ECO:0000256" key="1">
    <source>
        <dbReference type="ARBA" id="ARBA00022679"/>
    </source>
</evidence>
<proteinExistence type="inferred from homology"/>
<evidence type="ECO:0000256" key="4">
    <source>
        <dbReference type="ARBA" id="ARBA00034521"/>
    </source>
</evidence>
<comment type="catalytic activity">
    <reaction evidence="6">
        <text>arsenic triglutathione + [thioredoxin]-dithiol + S-adenosyl-L-methionine + 2 H2O = methylarsonous acid + [thioredoxin]-disulfide + 3 glutathione + S-adenosyl-L-homocysteine + H(+)</text>
        <dbReference type="Rhea" id="RHEA:69460"/>
        <dbReference type="Rhea" id="RHEA-COMP:10698"/>
        <dbReference type="Rhea" id="RHEA-COMP:10700"/>
        <dbReference type="ChEBI" id="CHEBI:15377"/>
        <dbReference type="ChEBI" id="CHEBI:15378"/>
        <dbReference type="ChEBI" id="CHEBI:17826"/>
        <dbReference type="ChEBI" id="CHEBI:29950"/>
        <dbReference type="ChEBI" id="CHEBI:50058"/>
        <dbReference type="ChEBI" id="CHEBI:57856"/>
        <dbReference type="ChEBI" id="CHEBI:57925"/>
        <dbReference type="ChEBI" id="CHEBI:59789"/>
        <dbReference type="ChEBI" id="CHEBI:183640"/>
        <dbReference type="EC" id="2.1.1.137"/>
    </reaction>
</comment>
<evidence type="ECO:0000313" key="10">
    <source>
        <dbReference type="EMBL" id="MBI3014499.1"/>
    </source>
</evidence>
<evidence type="ECO:0000259" key="9">
    <source>
        <dbReference type="Pfam" id="PF13847"/>
    </source>
</evidence>
<dbReference type="CDD" id="cd02440">
    <property type="entry name" value="AdoMet_MTases"/>
    <property type="match status" value="1"/>
</dbReference>
<dbReference type="EMBL" id="JACPSX010000096">
    <property type="protein sequence ID" value="MBI3014499.1"/>
    <property type="molecule type" value="Genomic_DNA"/>
</dbReference>
<keyword evidence="10" id="KW-0489">Methyltransferase</keyword>
<sequence>METGDRENEIKEFVRKRYGELAVKSTGAGRSSCCSPQYPGPKGVGYPDTDLQALPAEAVSAGAGCGNPTAIAEIQEGDRVLDLGSGGGIDVFLAAEKVGASGHVIGVDMTPEMVELARSNAGKLAAANVEFRLGEIENLPVESGTIDVILSNCVINLSPEKEKVFAEAFRVLKPGGKIIISDVVSRQELPPQVRDSLAEWARCAGGVIPEDRYLNLMERAGFSPIEVLSRTPFEGLWSALIRATKPAGQDLAPTLSKENSCCSCG</sequence>
<dbReference type="InterPro" id="IPR029063">
    <property type="entry name" value="SAM-dependent_MTases_sf"/>
</dbReference>
<evidence type="ECO:0000256" key="3">
    <source>
        <dbReference type="ARBA" id="ARBA00034487"/>
    </source>
</evidence>
<evidence type="ECO:0000313" key="11">
    <source>
        <dbReference type="Proteomes" id="UP000741360"/>
    </source>
</evidence>
<dbReference type="EC" id="2.1.1.137" evidence="4"/>
<dbReference type="GO" id="GO:0030791">
    <property type="term" value="F:arsenite methyltransferase activity"/>
    <property type="evidence" value="ECO:0007669"/>
    <property type="project" value="UniProtKB-EC"/>
</dbReference>
<evidence type="ECO:0000256" key="6">
    <source>
        <dbReference type="ARBA" id="ARBA00047941"/>
    </source>
</evidence>
<comment type="caution">
    <text evidence="10">The sequence shown here is derived from an EMBL/GenBank/DDBJ whole genome shotgun (WGS) entry which is preliminary data.</text>
</comment>
<evidence type="ECO:0000256" key="2">
    <source>
        <dbReference type="ARBA" id="ARBA00022691"/>
    </source>
</evidence>
<dbReference type="Pfam" id="PF13847">
    <property type="entry name" value="Methyltransf_31"/>
    <property type="match status" value="1"/>
</dbReference>
<keyword evidence="1" id="KW-0808">Transferase</keyword>
<dbReference type="SUPFAM" id="SSF53335">
    <property type="entry name" value="S-adenosyl-L-methionine-dependent methyltransferases"/>
    <property type="match status" value="1"/>
</dbReference>
<evidence type="ECO:0000256" key="5">
    <source>
        <dbReference type="ARBA" id="ARBA00034545"/>
    </source>
</evidence>
<evidence type="ECO:0000256" key="7">
    <source>
        <dbReference type="ARBA" id="ARBA00047943"/>
    </source>
</evidence>
<feature type="domain" description="Methyltransferase" evidence="9">
    <location>
        <begin position="75"/>
        <end position="221"/>
    </location>
</feature>
<dbReference type="PANTHER" id="PTHR43675">
    <property type="entry name" value="ARSENITE METHYLTRANSFERASE"/>
    <property type="match status" value="1"/>
</dbReference>
<evidence type="ECO:0000256" key="8">
    <source>
        <dbReference type="ARBA" id="ARBA00048428"/>
    </source>
</evidence>
<dbReference type="InterPro" id="IPR026669">
    <property type="entry name" value="Arsenite_MeTrfase-like"/>
</dbReference>
<accession>A0A932M091</accession>
<gene>
    <name evidence="10" type="primary">arsM</name>
    <name evidence="10" type="ORF">HYY65_05430</name>
</gene>
<dbReference type="GO" id="GO:0032259">
    <property type="term" value="P:methylation"/>
    <property type="evidence" value="ECO:0007669"/>
    <property type="project" value="UniProtKB-KW"/>
</dbReference>
<dbReference type="PANTHER" id="PTHR43675:SF8">
    <property type="entry name" value="ARSENITE METHYLTRANSFERASE"/>
    <property type="match status" value="1"/>
</dbReference>
<organism evidence="10 11">
    <name type="scientific">Tectimicrobiota bacterium</name>
    <dbReference type="NCBI Taxonomy" id="2528274"/>
    <lineage>
        <taxon>Bacteria</taxon>
        <taxon>Pseudomonadati</taxon>
        <taxon>Nitrospinota/Tectimicrobiota group</taxon>
        <taxon>Candidatus Tectimicrobiota</taxon>
    </lineage>
</organism>
<dbReference type="Gene3D" id="3.40.50.150">
    <property type="entry name" value="Vaccinia Virus protein VP39"/>
    <property type="match status" value="1"/>
</dbReference>
<dbReference type="AlphaFoldDB" id="A0A932M091"/>
<comment type="similarity">
    <text evidence="3">Belongs to the methyltransferase superfamily. Arsenite methyltransferase family.</text>
</comment>
<name>A0A932M091_UNCTE</name>
<dbReference type="InterPro" id="IPR025714">
    <property type="entry name" value="Methyltranfer_dom"/>
</dbReference>
<reference evidence="10" key="1">
    <citation type="submission" date="2020-07" db="EMBL/GenBank/DDBJ databases">
        <title>Huge and variable diversity of episymbiotic CPR bacteria and DPANN archaea in groundwater ecosystems.</title>
        <authorList>
            <person name="He C.Y."/>
            <person name="Keren R."/>
            <person name="Whittaker M."/>
            <person name="Farag I.F."/>
            <person name="Doudna J."/>
            <person name="Cate J.H.D."/>
            <person name="Banfield J.F."/>
        </authorList>
    </citation>
    <scope>NUCLEOTIDE SEQUENCE</scope>
    <source>
        <strain evidence="10">NC_groundwater_717_Ag_S-0.2um_59_8</strain>
    </source>
</reference>
<protein>
    <recommendedName>
        <fullName evidence="5">Arsenite methyltransferase</fullName>
        <ecNumber evidence="4">2.1.1.137</ecNumber>
    </recommendedName>
</protein>
<comment type="catalytic activity">
    <reaction evidence="7">
        <text>arsenic triglutathione + 2 [thioredoxin]-dithiol + 2 S-adenosyl-L-methionine + H2O = dimethylarsinous acid + 2 [thioredoxin]-disulfide + 3 glutathione + 2 S-adenosyl-L-homocysteine + 2 H(+)</text>
        <dbReference type="Rhea" id="RHEA:69464"/>
        <dbReference type="Rhea" id="RHEA-COMP:10698"/>
        <dbReference type="Rhea" id="RHEA-COMP:10700"/>
        <dbReference type="ChEBI" id="CHEBI:15377"/>
        <dbReference type="ChEBI" id="CHEBI:15378"/>
        <dbReference type="ChEBI" id="CHEBI:23808"/>
        <dbReference type="ChEBI" id="CHEBI:29950"/>
        <dbReference type="ChEBI" id="CHEBI:50058"/>
        <dbReference type="ChEBI" id="CHEBI:57856"/>
        <dbReference type="ChEBI" id="CHEBI:57925"/>
        <dbReference type="ChEBI" id="CHEBI:59789"/>
        <dbReference type="ChEBI" id="CHEBI:183640"/>
        <dbReference type="EC" id="2.1.1.137"/>
    </reaction>
</comment>
<dbReference type="NCBIfam" id="NF008823">
    <property type="entry name" value="PRK11873.1"/>
    <property type="match status" value="1"/>
</dbReference>
<dbReference type="Proteomes" id="UP000741360">
    <property type="component" value="Unassembled WGS sequence"/>
</dbReference>
<keyword evidence="2" id="KW-0949">S-adenosyl-L-methionine</keyword>
<comment type="catalytic activity">
    <reaction evidence="8">
        <text>arsenic triglutathione + 3 [thioredoxin]-dithiol + 3 S-adenosyl-L-methionine = trimethylarsine + 3 [thioredoxin]-disulfide + 3 glutathione + 3 S-adenosyl-L-homocysteine + 3 H(+)</text>
        <dbReference type="Rhea" id="RHEA:69432"/>
        <dbReference type="Rhea" id="RHEA-COMP:10698"/>
        <dbReference type="Rhea" id="RHEA-COMP:10700"/>
        <dbReference type="ChEBI" id="CHEBI:15378"/>
        <dbReference type="ChEBI" id="CHEBI:27130"/>
        <dbReference type="ChEBI" id="CHEBI:29950"/>
        <dbReference type="ChEBI" id="CHEBI:50058"/>
        <dbReference type="ChEBI" id="CHEBI:57856"/>
        <dbReference type="ChEBI" id="CHEBI:57925"/>
        <dbReference type="ChEBI" id="CHEBI:59789"/>
        <dbReference type="ChEBI" id="CHEBI:183640"/>
        <dbReference type="EC" id="2.1.1.137"/>
    </reaction>
</comment>